<proteinExistence type="predicted"/>
<comment type="caution">
    <text evidence="2">The sequence shown here is derived from an EMBL/GenBank/DDBJ whole genome shotgun (WGS) entry which is preliminary data.</text>
</comment>
<feature type="region of interest" description="Disordered" evidence="1">
    <location>
        <begin position="343"/>
        <end position="363"/>
    </location>
</feature>
<protein>
    <submittedName>
        <fullName evidence="2">Uncharacterized protein</fullName>
    </submittedName>
</protein>
<evidence type="ECO:0000256" key="1">
    <source>
        <dbReference type="SAM" id="MobiDB-lite"/>
    </source>
</evidence>
<evidence type="ECO:0000313" key="3">
    <source>
        <dbReference type="Proteomes" id="UP000011682"/>
    </source>
</evidence>
<dbReference type="EMBL" id="ANAH02000001">
    <property type="protein sequence ID" value="EPX64811.1"/>
    <property type="molecule type" value="Genomic_DNA"/>
</dbReference>
<dbReference type="Pfam" id="PF14891">
    <property type="entry name" value="Peptidase_M91"/>
    <property type="match status" value="1"/>
</dbReference>
<keyword evidence="3" id="KW-1185">Reference proteome</keyword>
<feature type="compositionally biased region" description="Low complexity" evidence="1">
    <location>
        <begin position="31"/>
        <end position="66"/>
    </location>
</feature>
<dbReference type="RefSeq" id="WP_002629692.1">
    <property type="nucleotide sequence ID" value="NZ_ANAH02000001.1"/>
</dbReference>
<dbReference type="Proteomes" id="UP000011682">
    <property type="component" value="Unassembled WGS sequence"/>
</dbReference>
<feature type="compositionally biased region" description="Pro residues" evidence="1">
    <location>
        <begin position="21"/>
        <end position="30"/>
    </location>
</feature>
<sequence length="363" mass="38310">MAPISSRLPSPPPARTVSPGPSTPSAPSAPPARAASPAPSTTGPAAPQPTRTASPAPSTTAAAPTGRTPPPALPASVTQQEFPNNAQKQEATAHLNTIKQNLGQPNLHVGPTTTYSVQGGKEQYHATQVGQIKIVDQNADLKFTNGVLNDLSMISSKPSGKAMLNSINSYDGTNGKTAQNVAVYHREGLGNSTDKASESPGLQMHKGARVDINGKPGLGLSPEEAKNESSLKPKYGAFNADANKPSHVTLMHELVHADDIVRGINNANDIQLGQNKAMKVNEARATGVSKFRDDAYMQGQSSKPQIYSENTYRKECGLPERLFYSSSAEVKVSGFMGFPSSGPPKVVDPKGHMDNYLNNLQTK</sequence>
<feature type="region of interest" description="Disordered" evidence="1">
    <location>
        <begin position="1"/>
        <end position="77"/>
    </location>
</feature>
<dbReference type="OrthoDB" id="5521337at2"/>
<gene>
    <name evidence="2" type="ORF">D187_000233</name>
</gene>
<organism evidence="2 3">
    <name type="scientific">Cystobacter fuscus (strain ATCC 25194 / DSM 2262 / NBRC 100088 / M29)</name>
    <dbReference type="NCBI Taxonomy" id="1242864"/>
    <lineage>
        <taxon>Bacteria</taxon>
        <taxon>Pseudomonadati</taxon>
        <taxon>Myxococcota</taxon>
        <taxon>Myxococcia</taxon>
        <taxon>Myxococcales</taxon>
        <taxon>Cystobacterineae</taxon>
        <taxon>Archangiaceae</taxon>
        <taxon>Cystobacter</taxon>
    </lineage>
</organism>
<name>S9PP44_CYSF2</name>
<dbReference type="AlphaFoldDB" id="S9PP44"/>
<dbReference type="InterPro" id="IPR028208">
    <property type="entry name" value="Effector_pro_NleD-like"/>
</dbReference>
<evidence type="ECO:0000313" key="2">
    <source>
        <dbReference type="EMBL" id="EPX64811.1"/>
    </source>
</evidence>
<reference evidence="2" key="1">
    <citation type="submission" date="2013-05" db="EMBL/GenBank/DDBJ databases">
        <title>Genome assembly of Cystobacter fuscus DSM 2262.</title>
        <authorList>
            <person name="Sharma G."/>
            <person name="Khatri I."/>
            <person name="Kaur C."/>
            <person name="Mayilraj S."/>
            <person name="Subramanian S."/>
        </authorList>
    </citation>
    <scope>NUCLEOTIDE SEQUENCE [LARGE SCALE GENOMIC DNA]</scope>
    <source>
        <strain evidence="2">DSM 2262</strain>
    </source>
</reference>
<accession>S9PP44</accession>